<evidence type="ECO:0000313" key="1">
    <source>
        <dbReference type="EMBL" id="RMC98542.1"/>
    </source>
</evidence>
<proteinExistence type="predicted"/>
<dbReference type="AlphaFoldDB" id="A0A454JIY0"/>
<organism evidence="1 2">
    <name type="scientific">Aquitalea palustris</name>
    <dbReference type="NCBI Taxonomy" id="2480983"/>
    <lineage>
        <taxon>Bacteria</taxon>
        <taxon>Pseudomonadati</taxon>
        <taxon>Pseudomonadota</taxon>
        <taxon>Betaproteobacteria</taxon>
        <taxon>Neisseriales</taxon>
        <taxon>Chromobacteriaceae</taxon>
        <taxon>Aquitalea</taxon>
    </lineage>
</organism>
<dbReference type="EMBL" id="RFAR01000036">
    <property type="protein sequence ID" value="RMC98542.1"/>
    <property type="molecule type" value="Genomic_DNA"/>
</dbReference>
<evidence type="ECO:0000313" key="2">
    <source>
        <dbReference type="Proteomes" id="UP000274139"/>
    </source>
</evidence>
<protein>
    <submittedName>
        <fullName evidence="1">Uncharacterized protein</fullName>
    </submittedName>
</protein>
<comment type="caution">
    <text evidence="1">The sequence shown here is derived from an EMBL/GenBank/DDBJ whole genome shotgun (WGS) entry which is preliminary data.</text>
</comment>
<sequence>MKINIIIRRSKDNKLFYRMRETFNFTDRTINIFNVETRAITTSPTLALQNYRFTILLKHK</sequence>
<name>A0A454JIY0_9NEIS</name>
<keyword evidence="2" id="KW-1185">Reference proteome</keyword>
<gene>
    <name evidence="1" type="ORF">EAY64_09230</name>
</gene>
<dbReference type="Proteomes" id="UP000274139">
    <property type="component" value="Unassembled WGS sequence"/>
</dbReference>
<accession>A0A454JIY0</accession>
<reference evidence="1 2" key="1">
    <citation type="submission" date="2018-10" db="EMBL/GenBank/DDBJ databases">
        <title>Draft genome sequence of Aquitalea MWU14-2217 isolated from a wild cranberry bog in Provincetown, Massachusetts.</title>
        <authorList>
            <person name="Ebadzadsahrai G."/>
            <person name="Soby S."/>
        </authorList>
    </citation>
    <scope>NUCLEOTIDE SEQUENCE [LARGE SCALE GENOMIC DNA]</scope>
    <source>
        <strain evidence="1 2">MWU14-2217</strain>
    </source>
</reference>